<dbReference type="InterPro" id="IPR011990">
    <property type="entry name" value="TPR-like_helical_dom_sf"/>
</dbReference>
<organism evidence="2 3">
    <name type="scientific">Cladophialophora bantiana (strain ATCC 10958 / CBS 173.52 / CDC B-1940 / NIH 8579)</name>
    <name type="common">Xylohypha bantiana</name>
    <dbReference type="NCBI Taxonomy" id="1442370"/>
    <lineage>
        <taxon>Eukaryota</taxon>
        <taxon>Fungi</taxon>
        <taxon>Dikarya</taxon>
        <taxon>Ascomycota</taxon>
        <taxon>Pezizomycotina</taxon>
        <taxon>Eurotiomycetes</taxon>
        <taxon>Chaetothyriomycetidae</taxon>
        <taxon>Chaetothyriales</taxon>
        <taxon>Herpotrichiellaceae</taxon>
        <taxon>Cladophialophora</taxon>
    </lineage>
</organism>
<proteinExistence type="predicted"/>
<evidence type="ECO:0000313" key="3">
    <source>
        <dbReference type="Proteomes" id="UP000053789"/>
    </source>
</evidence>
<dbReference type="GeneID" id="27701246"/>
<evidence type="ECO:0000256" key="1">
    <source>
        <dbReference type="SAM" id="MobiDB-lite"/>
    </source>
</evidence>
<feature type="region of interest" description="Disordered" evidence="1">
    <location>
        <begin position="417"/>
        <end position="474"/>
    </location>
</feature>
<dbReference type="EMBL" id="KN846991">
    <property type="protein sequence ID" value="KIW91422.1"/>
    <property type="molecule type" value="Genomic_DNA"/>
</dbReference>
<accession>A0A0D2FY85</accession>
<protein>
    <recommendedName>
        <fullName evidence="4">TPR domain-containing protein</fullName>
    </recommendedName>
</protein>
<dbReference type="CDD" id="cd24142">
    <property type="entry name" value="ACL4-like"/>
    <property type="match status" value="1"/>
</dbReference>
<dbReference type="SUPFAM" id="SSF48452">
    <property type="entry name" value="TPR-like"/>
    <property type="match status" value="1"/>
</dbReference>
<name>A0A0D2FY85_CLAB1</name>
<sequence>MAKTKTKTHSKQKDILRSTTSPLVKSTPKRSQKSIEDLLTEAAELLEQSQPELALPLAEEALKRLEVERQEQRSSKGDEFDIDDLLALAAQGVPTLPSVLTLNAEIQVALGDVVSARRNFTRATRIDEDGALISAEPWLWLAQLCEEGGTESIRYFEHACEVLRNEIDVLEEAANEMDITGSDGDTGTKRVLDEKKSKLADALCAMAEVYMTDLSWENDAESRCESLVTEAVAVCPEHLSAGVLQTLASVRISQERIEDARTALKRSLDIWKDAAPSASEEEEAAGLKEKNKDGESSSVVVGADNDGRKPDFATRVSLSRLLMEVQLEHLAMAVLEGLVREDDQSIECWYLGGWCQVLVSQKPDTTISPEAKRKCLETARQWLENCLRLYRVLGYEDERLREHAVELVHGLKKELRVEGEMDEEEDDAWEDVGEQDDEDDDEDDDGDVEIEADGDNEVESHTAAKAADGDVEMT</sequence>
<feature type="compositionally biased region" description="Basic and acidic residues" evidence="1">
    <location>
        <begin position="285"/>
        <end position="295"/>
    </location>
</feature>
<dbReference type="AlphaFoldDB" id="A0A0D2FY85"/>
<feature type="region of interest" description="Disordered" evidence="1">
    <location>
        <begin position="1"/>
        <end position="33"/>
    </location>
</feature>
<gene>
    <name evidence="2" type="ORF">Z519_08318</name>
</gene>
<reference evidence="2" key="1">
    <citation type="submission" date="2015-01" db="EMBL/GenBank/DDBJ databases">
        <title>The Genome Sequence of Cladophialophora bantiana CBS 173.52.</title>
        <authorList>
            <consortium name="The Broad Institute Genomics Platform"/>
            <person name="Cuomo C."/>
            <person name="de Hoog S."/>
            <person name="Gorbushina A."/>
            <person name="Stielow B."/>
            <person name="Teixiera M."/>
            <person name="Abouelleil A."/>
            <person name="Chapman S.B."/>
            <person name="Priest M."/>
            <person name="Young S.K."/>
            <person name="Wortman J."/>
            <person name="Nusbaum C."/>
            <person name="Birren B."/>
        </authorList>
    </citation>
    <scope>NUCLEOTIDE SEQUENCE [LARGE SCALE GENOMIC DNA]</scope>
    <source>
        <strain evidence="2">CBS 173.52</strain>
    </source>
</reference>
<dbReference type="VEuPathDB" id="FungiDB:Z519_08318"/>
<evidence type="ECO:0000313" key="2">
    <source>
        <dbReference type="EMBL" id="KIW91422.1"/>
    </source>
</evidence>
<evidence type="ECO:0008006" key="4">
    <source>
        <dbReference type="Google" id="ProtNLM"/>
    </source>
</evidence>
<dbReference type="OrthoDB" id="1914839at2759"/>
<feature type="compositionally biased region" description="Acidic residues" evidence="1">
    <location>
        <begin position="420"/>
        <end position="457"/>
    </location>
</feature>
<feature type="compositionally biased region" description="Basic residues" evidence="1">
    <location>
        <begin position="1"/>
        <end position="10"/>
    </location>
</feature>
<keyword evidence="3" id="KW-1185">Reference proteome</keyword>
<feature type="region of interest" description="Disordered" evidence="1">
    <location>
        <begin position="275"/>
        <end position="305"/>
    </location>
</feature>
<dbReference type="HOGENOM" id="CLU_040959_2_0_1"/>
<dbReference type="RefSeq" id="XP_016618091.1">
    <property type="nucleotide sequence ID" value="XM_016766046.1"/>
</dbReference>
<dbReference type="Gene3D" id="1.25.40.10">
    <property type="entry name" value="Tetratricopeptide repeat domain"/>
    <property type="match status" value="1"/>
</dbReference>
<dbReference type="Proteomes" id="UP000053789">
    <property type="component" value="Unassembled WGS sequence"/>
</dbReference>